<keyword evidence="2" id="KW-0719">Serine esterase</keyword>
<dbReference type="Gene3D" id="3.40.50.1820">
    <property type="entry name" value="alpha/beta hydrolase"/>
    <property type="match status" value="1"/>
</dbReference>
<feature type="transmembrane region" description="Helical" evidence="5">
    <location>
        <begin position="589"/>
        <end position="613"/>
    </location>
</feature>
<name>A0A8X7C4A5_9ARAC</name>
<keyword evidence="9" id="KW-1185">Reference proteome</keyword>
<dbReference type="SUPFAM" id="SSF53474">
    <property type="entry name" value="alpha/beta-Hydrolases"/>
    <property type="match status" value="1"/>
</dbReference>
<dbReference type="InterPro" id="IPR002018">
    <property type="entry name" value="CarbesteraseB"/>
</dbReference>
<keyword evidence="5" id="KW-0472">Membrane</keyword>
<keyword evidence="4" id="KW-0325">Glycoprotein</keyword>
<dbReference type="GO" id="GO:0005615">
    <property type="term" value="C:extracellular space"/>
    <property type="evidence" value="ECO:0007669"/>
    <property type="project" value="TreeGrafter"/>
</dbReference>
<organism evidence="8 9">
    <name type="scientific">Trichonephila inaurata madagascariensis</name>
    <dbReference type="NCBI Taxonomy" id="2747483"/>
    <lineage>
        <taxon>Eukaryota</taxon>
        <taxon>Metazoa</taxon>
        <taxon>Ecdysozoa</taxon>
        <taxon>Arthropoda</taxon>
        <taxon>Chelicerata</taxon>
        <taxon>Arachnida</taxon>
        <taxon>Araneae</taxon>
        <taxon>Araneomorphae</taxon>
        <taxon>Entelegynae</taxon>
        <taxon>Araneoidea</taxon>
        <taxon>Nephilidae</taxon>
        <taxon>Trichonephila</taxon>
        <taxon>Trichonephila inaurata</taxon>
    </lineage>
</organism>
<evidence type="ECO:0000256" key="2">
    <source>
        <dbReference type="ARBA" id="ARBA00022487"/>
    </source>
</evidence>
<sequence>MSARFFFSAFIALLCTTSAINEEMSELTERVPTSVGLLKGKPTMVLNKRIHLFLGVPYAQPPIGNLRFQHPLALEAAHVERHVTNFAPSCYQPHHLESVINPLLQPNRAVLSEDCLYLNIYVPESPNASLPVMVWLAGEGFDFADPQQFDASYLAAEGNVIVVTVNYRLSVFGFLTILSEEAPGNAGLYDQRMALRWIKSNIEKFGGDPESITLFGRFTGAMSAALHTFSPLSVEEKLFNRVIFQSGVPVGDWVFDRNPLNTTYKLAQATNCLFSEMSKIIECIRDYPADKLLIKAMDIPYRFRPIYDFNLIHENTISAASKSNYAPVDVMVGINNDEGSLCTIALNAFESPFYHKILHNNLTQTDFSKLIQEHIEDFFRGENSVLSTLAEYEYNRNSEEKYRRKFLNFCGDIFIISRIQRLADILGDKNSSLFYYVLKHRPSFSIQPHFIRAGHGDDVLYAFALPLQIEDLSDDERKLTKQIVRGITNFARSGNPNPMDAHSEWPLYTAEKKEVMNFVTDRDPQGPRSASKTVHEDSAQFWNNIVPAIQSHQCQLPPRSSLLTSNIENTELDENTFLGLHMALPTIEYVVLGLVGSTCLLLVLLFLTFNKLVNEKKSSFRRLQ</sequence>
<feature type="chain" id="PRO_5036461356" evidence="6">
    <location>
        <begin position="20"/>
        <end position="624"/>
    </location>
</feature>
<dbReference type="PROSITE" id="PS00941">
    <property type="entry name" value="CARBOXYLESTERASE_B_2"/>
    <property type="match status" value="1"/>
</dbReference>
<evidence type="ECO:0000256" key="4">
    <source>
        <dbReference type="ARBA" id="ARBA00023180"/>
    </source>
</evidence>
<dbReference type="EMBL" id="BMAV01010178">
    <property type="protein sequence ID" value="GFY55080.1"/>
    <property type="molecule type" value="Genomic_DNA"/>
</dbReference>
<dbReference type="GO" id="GO:0003990">
    <property type="term" value="F:acetylcholinesterase activity"/>
    <property type="evidence" value="ECO:0007669"/>
    <property type="project" value="TreeGrafter"/>
</dbReference>
<evidence type="ECO:0000256" key="3">
    <source>
        <dbReference type="ARBA" id="ARBA00022801"/>
    </source>
</evidence>
<dbReference type="PANTHER" id="PTHR43918:SF4">
    <property type="entry name" value="CARBOXYLIC ESTER HYDROLASE"/>
    <property type="match status" value="1"/>
</dbReference>
<gene>
    <name evidence="8" type="primary">ACHE</name>
    <name evidence="8" type="ORF">TNIN_246821</name>
</gene>
<proteinExistence type="inferred from homology"/>
<dbReference type="InterPro" id="IPR029058">
    <property type="entry name" value="AB_hydrolase_fold"/>
</dbReference>
<dbReference type="PANTHER" id="PTHR43918">
    <property type="entry name" value="ACETYLCHOLINESTERASE"/>
    <property type="match status" value="1"/>
</dbReference>
<protein>
    <submittedName>
        <fullName evidence="8">Acetylcholinesterase</fullName>
    </submittedName>
</protein>
<evidence type="ECO:0000313" key="9">
    <source>
        <dbReference type="Proteomes" id="UP000886998"/>
    </source>
</evidence>
<dbReference type="GO" id="GO:0006581">
    <property type="term" value="P:acetylcholine catabolic process"/>
    <property type="evidence" value="ECO:0007669"/>
    <property type="project" value="TreeGrafter"/>
</dbReference>
<comment type="caution">
    <text evidence="8">The sequence shown here is derived from an EMBL/GenBank/DDBJ whole genome shotgun (WGS) entry which is preliminary data.</text>
</comment>
<feature type="domain" description="Carboxylesterase type B" evidence="7">
    <location>
        <begin position="30"/>
        <end position="542"/>
    </location>
</feature>
<dbReference type="InterPro" id="IPR019819">
    <property type="entry name" value="Carboxylesterase_B_CS"/>
</dbReference>
<evidence type="ECO:0000259" key="7">
    <source>
        <dbReference type="Pfam" id="PF00135"/>
    </source>
</evidence>
<dbReference type="InterPro" id="IPR050654">
    <property type="entry name" value="AChE-related_enzymes"/>
</dbReference>
<evidence type="ECO:0000313" key="8">
    <source>
        <dbReference type="EMBL" id="GFY55080.1"/>
    </source>
</evidence>
<accession>A0A8X7C4A5</accession>
<keyword evidence="3" id="KW-0378">Hydrolase</keyword>
<reference evidence="8" key="1">
    <citation type="submission" date="2020-08" db="EMBL/GenBank/DDBJ databases">
        <title>Multicomponent nature underlies the extraordinary mechanical properties of spider dragline silk.</title>
        <authorList>
            <person name="Kono N."/>
            <person name="Nakamura H."/>
            <person name="Mori M."/>
            <person name="Yoshida Y."/>
            <person name="Ohtoshi R."/>
            <person name="Malay A.D."/>
            <person name="Moran D.A.P."/>
            <person name="Tomita M."/>
            <person name="Numata K."/>
            <person name="Arakawa K."/>
        </authorList>
    </citation>
    <scope>NUCLEOTIDE SEQUENCE</scope>
</reference>
<dbReference type="Pfam" id="PF00135">
    <property type="entry name" value="COesterase"/>
    <property type="match status" value="1"/>
</dbReference>
<comment type="similarity">
    <text evidence="1">Belongs to the type-B carboxylesterase/lipase family.</text>
</comment>
<evidence type="ECO:0000256" key="5">
    <source>
        <dbReference type="SAM" id="Phobius"/>
    </source>
</evidence>
<keyword evidence="6" id="KW-0732">Signal</keyword>
<dbReference type="AlphaFoldDB" id="A0A8X7C4A5"/>
<feature type="signal peptide" evidence="6">
    <location>
        <begin position="1"/>
        <end position="19"/>
    </location>
</feature>
<evidence type="ECO:0000256" key="1">
    <source>
        <dbReference type="ARBA" id="ARBA00005964"/>
    </source>
</evidence>
<dbReference type="GO" id="GO:0005886">
    <property type="term" value="C:plasma membrane"/>
    <property type="evidence" value="ECO:0007669"/>
    <property type="project" value="TreeGrafter"/>
</dbReference>
<keyword evidence="5" id="KW-0812">Transmembrane</keyword>
<dbReference type="OrthoDB" id="19653at2759"/>
<dbReference type="GO" id="GO:0019695">
    <property type="term" value="P:choline metabolic process"/>
    <property type="evidence" value="ECO:0007669"/>
    <property type="project" value="TreeGrafter"/>
</dbReference>
<dbReference type="Proteomes" id="UP000886998">
    <property type="component" value="Unassembled WGS sequence"/>
</dbReference>
<keyword evidence="5" id="KW-1133">Transmembrane helix</keyword>
<evidence type="ECO:0000256" key="6">
    <source>
        <dbReference type="SAM" id="SignalP"/>
    </source>
</evidence>